<dbReference type="RefSeq" id="WP_268058506.1">
    <property type="nucleotide sequence ID" value="NZ_JAPOHA010000008.1"/>
</dbReference>
<evidence type="ECO:0000256" key="3">
    <source>
        <dbReference type="ARBA" id="ARBA00022989"/>
    </source>
</evidence>
<feature type="transmembrane region" description="Helical" evidence="5">
    <location>
        <begin position="94"/>
        <end position="112"/>
    </location>
</feature>
<feature type="transmembrane region" description="Helical" evidence="5">
    <location>
        <begin position="124"/>
        <end position="146"/>
    </location>
</feature>
<accession>A0ABT4BWM9</accession>
<feature type="transmembrane region" description="Helical" evidence="5">
    <location>
        <begin position="55"/>
        <end position="74"/>
    </location>
</feature>
<feature type="transmembrane region" description="Helical" evidence="5">
    <location>
        <begin position="262"/>
        <end position="284"/>
    </location>
</feature>
<evidence type="ECO:0000256" key="1">
    <source>
        <dbReference type="ARBA" id="ARBA00004141"/>
    </source>
</evidence>
<feature type="transmembrane region" description="Helical" evidence="5">
    <location>
        <begin position="12"/>
        <end position="35"/>
    </location>
</feature>
<keyword evidence="2 5" id="KW-0812">Transmembrane</keyword>
<evidence type="ECO:0000313" key="7">
    <source>
        <dbReference type="Proteomes" id="UP001082703"/>
    </source>
</evidence>
<evidence type="ECO:0000256" key="2">
    <source>
        <dbReference type="ARBA" id="ARBA00022692"/>
    </source>
</evidence>
<gene>
    <name evidence="6" type="ORF">OUY18_09340</name>
</gene>
<protein>
    <submittedName>
        <fullName evidence="6">Energy-coupling factor transporter transmembrane component T</fullName>
    </submittedName>
</protein>
<dbReference type="EMBL" id="JAPOHA010000008">
    <property type="protein sequence ID" value="MCY1714458.1"/>
    <property type="molecule type" value="Genomic_DNA"/>
</dbReference>
<sequence length="292" mass="32673">MRNRFAELHPAVLFLYFTAVILFSMFFMHPVFLAISLFCGFACSAALHLGKTLRFSFRFLLPMLLVMTAVNPLLNHRGATILLYVNDNPVTREALLYGFSSACMFSAVLLWFSCWNTVITSDKLVYLFGSVAPSLSLLFSMVLRFVPRFKAQIRTIENAQKGIGKGADQGSIFIRAKNGMNILSILTTWALENGITTADSMRARGYGLAGRTSFSIYAFNKRDKTALIVLIVMLFPVFYGAFTGENNIRYYPSLAVKPISFVSNLVYAAYFLLCAFPLLFNAAIEVKEHDSI</sequence>
<keyword evidence="7" id="KW-1185">Reference proteome</keyword>
<keyword evidence="3 5" id="KW-1133">Transmembrane helix</keyword>
<feature type="transmembrane region" description="Helical" evidence="5">
    <location>
        <begin position="225"/>
        <end position="242"/>
    </location>
</feature>
<keyword evidence="4 5" id="KW-0472">Membrane</keyword>
<reference evidence="6 7" key="1">
    <citation type="submission" date="2022-11" db="EMBL/GenBank/DDBJ databases">
        <authorList>
            <person name="Caiyu Z."/>
        </authorList>
    </citation>
    <scope>NUCLEOTIDE SEQUENCE [LARGE SCALE GENOMIC DNA]</scope>
    <source>
        <strain evidence="6 7">YR-4</strain>
    </source>
</reference>
<organism evidence="6 7">
    <name type="scientific">Caproiciproducens galactitolivorans</name>
    <dbReference type="NCBI Taxonomy" id="642589"/>
    <lineage>
        <taxon>Bacteria</taxon>
        <taxon>Bacillati</taxon>
        <taxon>Bacillota</taxon>
        <taxon>Clostridia</taxon>
        <taxon>Eubacteriales</taxon>
        <taxon>Acutalibacteraceae</taxon>
        <taxon>Caproiciproducens</taxon>
    </lineage>
</organism>
<comment type="caution">
    <text evidence="6">The sequence shown here is derived from an EMBL/GenBank/DDBJ whole genome shotgun (WGS) entry which is preliminary data.</text>
</comment>
<evidence type="ECO:0000313" key="6">
    <source>
        <dbReference type="EMBL" id="MCY1714458.1"/>
    </source>
</evidence>
<name>A0ABT4BWM9_9FIRM</name>
<dbReference type="Proteomes" id="UP001082703">
    <property type="component" value="Unassembled WGS sequence"/>
</dbReference>
<dbReference type="CDD" id="cd16914">
    <property type="entry name" value="EcfT"/>
    <property type="match status" value="1"/>
</dbReference>
<evidence type="ECO:0000256" key="4">
    <source>
        <dbReference type="ARBA" id="ARBA00023136"/>
    </source>
</evidence>
<evidence type="ECO:0000256" key="5">
    <source>
        <dbReference type="SAM" id="Phobius"/>
    </source>
</evidence>
<dbReference type="InterPro" id="IPR003339">
    <property type="entry name" value="ABC/ECF_trnsptr_transmembrane"/>
</dbReference>
<comment type="subcellular location">
    <subcellularLocation>
        <location evidence="1">Membrane</location>
        <topology evidence="1">Multi-pass membrane protein</topology>
    </subcellularLocation>
</comment>
<proteinExistence type="predicted"/>